<evidence type="ECO:0000256" key="1">
    <source>
        <dbReference type="SAM" id="MobiDB-lite"/>
    </source>
</evidence>
<feature type="region of interest" description="Disordered" evidence="1">
    <location>
        <begin position="1"/>
        <end position="152"/>
    </location>
</feature>
<comment type="caution">
    <text evidence="2">The sequence shown here is derived from an EMBL/GenBank/DDBJ whole genome shotgun (WGS) entry which is preliminary data.</text>
</comment>
<feature type="compositionally biased region" description="Polar residues" evidence="1">
    <location>
        <begin position="51"/>
        <end position="60"/>
    </location>
</feature>
<protein>
    <submittedName>
        <fullName evidence="2">Uncharacterized protein</fullName>
    </submittedName>
</protein>
<feature type="compositionally biased region" description="Polar residues" evidence="1">
    <location>
        <begin position="30"/>
        <end position="44"/>
    </location>
</feature>
<evidence type="ECO:0000313" key="3">
    <source>
        <dbReference type="Proteomes" id="UP000823388"/>
    </source>
</evidence>
<dbReference type="EMBL" id="CM029046">
    <property type="protein sequence ID" value="KAG2594262.1"/>
    <property type="molecule type" value="Genomic_DNA"/>
</dbReference>
<evidence type="ECO:0000313" key="2">
    <source>
        <dbReference type="EMBL" id="KAG2594262.1"/>
    </source>
</evidence>
<gene>
    <name evidence="2" type="ORF">PVAP13_5NG633950</name>
</gene>
<name>A0A8T0S5E2_PANVG</name>
<proteinExistence type="predicted"/>
<keyword evidence="3" id="KW-1185">Reference proteome</keyword>
<reference evidence="2" key="1">
    <citation type="submission" date="2020-05" db="EMBL/GenBank/DDBJ databases">
        <title>WGS assembly of Panicum virgatum.</title>
        <authorList>
            <person name="Lovell J.T."/>
            <person name="Jenkins J."/>
            <person name="Shu S."/>
            <person name="Juenger T.E."/>
            <person name="Schmutz J."/>
        </authorList>
    </citation>
    <scope>NUCLEOTIDE SEQUENCE</scope>
    <source>
        <strain evidence="2">AP13</strain>
    </source>
</reference>
<accession>A0A8T0S5E2</accession>
<sequence length="152" mass="16330">MRDAAGPIPSTTTYNRGRRPITSDHGGPTHVTSTTLAAARNATTPRDPCMVQSTPSSTTARRLIVFSGTARTRPLRHYALPRPNAGSKLKEATTPSPRPDRSRRSRRPSGRRAGEAHENPPAGLASILHDTSAAARLRATEHGGRKLKRGQS</sequence>
<feature type="compositionally biased region" description="Basic residues" evidence="1">
    <location>
        <begin position="101"/>
        <end position="110"/>
    </location>
</feature>
<dbReference type="Proteomes" id="UP000823388">
    <property type="component" value="Chromosome 5N"/>
</dbReference>
<organism evidence="2 3">
    <name type="scientific">Panicum virgatum</name>
    <name type="common">Blackwell switchgrass</name>
    <dbReference type="NCBI Taxonomy" id="38727"/>
    <lineage>
        <taxon>Eukaryota</taxon>
        <taxon>Viridiplantae</taxon>
        <taxon>Streptophyta</taxon>
        <taxon>Embryophyta</taxon>
        <taxon>Tracheophyta</taxon>
        <taxon>Spermatophyta</taxon>
        <taxon>Magnoliopsida</taxon>
        <taxon>Liliopsida</taxon>
        <taxon>Poales</taxon>
        <taxon>Poaceae</taxon>
        <taxon>PACMAD clade</taxon>
        <taxon>Panicoideae</taxon>
        <taxon>Panicodae</taxon>
        <taxon>Paniceae</taxon>
        <taxon>Panicinae</taxon>
        <taxon>Panicum</taxon>
        <taxon>Panicum sect. Hiantes</taxon>
    </lineage>
</organism>
<dbReference type="AlphaFoldDB" id="A0A8T0S5E2"/>